<protein>
    <submittedName>
        <fullName evidence="1">Uncharacterized protein</fullName>
    </submittedName>
</protein>
<comment type="caution">
    <text evidence="1">The sequence shown here is derived from an EMBL/GenBank/DDBJ whole genome shotgun (WGS) entry which is preliminary data.</text>
</comment>
<evidence type="ECO:0000313" key="1">
    <source>
        <dbReference type="EMBL" id="ONI42112.1"/>
    </source>
</evidence>
<organism evidence="1 2">
    <name type="scientific">Candidatus Epulonipiscium fishelsonii</name>
    <dbReference type="NCBI Taxonomy" id="77094"/>
    <lineage>
        <taxon>Bacteria</taxon>
        <taxon>Bacillati</taxon>
        <taxon>Bacillota</taxon>
        <taxon>Clostridia</taxon>
        <taxon>Lachnospirales</taxon>
        <taxon>Lachnospiraceae</taxon>
        <taxon>Candidatus Epulonipiscium</taxon>
    </lineage>
</organism>
<keyword evidence="2" id="KW-1185">Reference proteome</keyword>
<reference evidence="1" key="1">
    <citation type="submission" date="2016-08" db="EMBL/GenBank/DDBJ databases">
        <authorList>
            <person name="Ngugi D.K."/>
            <person name="Miyake S."/>
            <person name="Stingl U."/>
        </authorList>
    </citation>
    <scope>NUCLEOTIDE SEQUENCE</scope>
    <source>
        <strain evidence="1">SCG-B11WGA-EpuloA1</strain>
    </source>
</reference>
<sequence>MNSRNIISMIIGLSVLTLVTLGGFIYSGTRYIRSEQASQTPGTVYSSPVNRNGENTQISVTKEIIGPITQKGMDTIEIYNIEEGVETLVWINEGTKIMNQYKHHIPFASIEEGQIVNIKFDPINKKASQISIQEGTWGNIIEGHDLDKAQGIVVIGKNVYKFNGNTVLIDMNGKRMYSIDEIGDFDSLFIQGINKQIYSMKVQSKQGYIQLMDMPSYKGRLEIDRTRQVLLKDFKDSRLIPLTAGTHNLALYMDSYEPILVPDVQIGSGQTFSLDGTGAKLREYILKVIPNVTEYTLTVDNIEYNPGDEIPLITGTYNVKIEADGYNIYEQEVPVAQDTILRPSLTENTPAEEKEQKQIKAAEAEENAIYTFSVNSIPEEAKIFINGEYKGVTPMRFTLAVGTYHLELEKEGFYKYTTTLLVEAEDAREDYSYILAPE</sequence>
<evidence type="ECO:0000313" key="2">
    <source>
        <dbReference type="Proteomes" id="UP000188605"/>
    </source>
</evidence>
<gene>
    <name evidence="1" type="ORF">AN396_02480</name>
</gene>
<dbReference type="Proteomes" id="UP000188605">
    <property type="component" value="Unassembled WGS sequence"/>
</dbReference>
<dbReference type="EMBL" id="LJDB01000021">
    <property type="protein sequence ID" value="ONI42112.1"/>
    <property type="molecule type" value="Genomic_DNA"/>
</dbReference>
<proteinExistence type="predicted"/>
<name>A0ACC8XFR6_9FIRM</name>
<accession>A0ACC8XFR6</accession>